<evidence type="ECO:0000313" key="4">
    <source>
        <dbReference type="Proteomes" id="UP000018781"/>
    </source>
</evidence>
<dbReference type="Pfam" id="PF07336">
    <property type="entry name" value="ABATE"/>
    <property type="match status" value="1"/>
</dbReference>
<dbReference type="HOGENOM" id="CLU_087298_2_0_11"/>
<feature type="domain" description="Zinc finger CGNR" evidence="2">
    <location>
        <begin position="154"/>
        <end position="188"/>
    </location>
</feature>
<dbReference type="InterPro" id="IPR010852">
    <property type="entry name" value="ABATE"/>
</dbReference>
<dbReference type="EMBL" id="CP006996">
    <property type="protein sequence ID" value="AHD23595.1"/>
    <property type="molecule type" value="Genomic_DNA"/>
</dbReference>
<dbReference type="eggNOG" id="COG5516">
    <property type="taxonomic scope" value="Bacteria"/>
</dbReference>
<organism evidence="3 4">
    <name type="scientific">Rhodococcus pyridinivorans SB3094</name>
    <dbReference type="NCBI Taxonomy" id="1435356"/>
    <lineage>
        <taxon>Bacteria</taxon>
        <taxon>Bacillati</taxon>
        <taxon>Actinomycetota</taxon>
        <taxon>Actinomycetes</taxon>
        <taxon>Mycobacteriales</taxon>
        <taxon>Nocardiaceae</taxon>
        <taxon>Rhodococcus</taxon>
    </lineage>
</organism>
<dbReference type="Gene3D" id="1.10.3300.10">
    <property type="entry name" value="Jann2411-like domain"/>
    <property type="match status" value="1"/>
</dbReference>
<dbReference type="InterPro" id="IPR023286">
    <property type="entry name" value="ABATE_dom_sf"/>
</dbReference>
<dbReference type="RefSeq" id="WP_024100953.1">
    <property type="nucleotide sequence ID" value="NC_023150.1"/>
</dbReference>
<dbReference type="PANTHER" id="PTHR35525:SF3">
    <property type="entry name" value="BLL6575 PROTEIN"/>
    <property type="match status" value="1"/>
</dbReference>
<evidence type="ECO:0000313" key="3">
    <source>
        <dbReference type="EMBL" id="AHD23595.1"/>
    </source>
</evidence>
<protein>
    <recommendedName>
        <fullName evidence="2">Zinc finger CGNR domain-containing protein</fullName>
    </recommendedName>
</protein>
<feature type="region of interest" description="Disordered" evidence="1">
    <location>
        <begin position="188"/>
        <end position="215"/>
    </location>
</feature>
<dbReference type="GeneID" id="29938884"/>
<reference evidence="3 4" key="1">
    <citation type="journal article" date="2014" name="Genome Announc.">
        <title>Complete Genome of Rhodococcus pyridinivorans SB3094, a Methyl-Ethyl-Ketone-Degrading Bacterium Used for Bioaugmentation.</title>
        <authorList>
            <person name="Dueholm M.S."/>
            <person name="Albertsen M."/>
            <person name="D'Imperio S."/>
            <person name="Tale V.P."/>
            <person name="Lewis D."/>
            <person name="Nielsen P.H."/>
            <person name="Nielsen J.L."/>
        </authorList>
    </citation>
    <scope>NUCLEOTIDE SEQUENCE [LARGE SCALE GENOMIC DNA]</scope>
    <source>
        <strain evidence="3 4">SB3094</strain>
    </source>
</reference>
<dbReference type="Pfam" id="PF11706">
    <property type="entry name" value="zf-CGNR"/>
    <property type="match status" value="1"/>
</dbReference>
<dbReference type="Proteomes" id="UP000018781">
    <property type="component" value="Chromosome"/>
</dbReference>
<sequence>MRTQYIENGVLVRPLEPPSTNFLSSRYYDGRGITDLFDSPDRAHAWMQTLNEEISFPRSPFTPTEDQLAQLRQLRDTLGSVYRDTLDGDPAQAAAHLRTVLDRTRITPGIVVGDDRLHVRWTTDSHDPFEELVAEIAVSAITAVTGHAATLLCKCEAPRCVLYFTRLNARQHWCSDVCGNRARVARAARTRRKSHPAEGSQPKSEAHNPGGRPGL</sequence>
<dbReference type="SUPFAM" id="SSF160904">
    <property type="entry name" value="Jann2411-like"/>
    <property type="match status" value="1"/>
</dbReference>
<evidence type="ECO:0000256" key="1">
    <source>
        <dbReference type="SAM" id="MobiDB-lite"/>
    </source>
</evidence>
<evidence type="ECO:0000259" key="2">
    <source>
        <dbReference type="Pfam" id="PF11706"/>
    </source>
</evidence>
<accession>V9XNN3</accession>
<gene>
    <name evidence="3" type="ORF">Y013_03525</name>
</gene>
<dbReference type="PATRIC" id="fig|1435356.3.peg.706"/>
<dbReference type="AlphaFoldDB" id="V9XNN3"/>
<dbReference type="InterPro" id="IPR021005">
    <property type="entry name" value="Znf_CGNR"/>
</dbReference>
<dbReference type="KEGG" id="rpy:Y013_03525"/>
<dbReference type="PANTHER" id="PTHR35525">
    <property type="entry name" value="BLL6575 PROTEIN"/>
    <property type="match status" value="1"/>
</dbReference>
<name>V9XNN3_9NOCA</name>
<proteinExistence type="predicted"/>